<feature type="domain" description="HMA" evidence="2">
    <location>
        <begin position="23"/>
        <end position="88"/>
    </location>
</feature>
<evidence type="ECO:0000313" key="3">
    <source>
        <dbReference type="EMBL" id="MDI3321079.1"/>
    </source>
</evidence>
<dbReference type="Pfam" id="PF00403">
    <property type="entry name" value="HMA"/>
    <property type="match status" value="1"/>
</dbReference>
<dbReference type="SUPFAM" id="SSF55008">
    <property type="entry name" value="HMA, heavy metal-associated domain"/>
    <property type="match status" value="1"/>
</dbReference>
<dbReference type="PROSITE" id="PS50846">
    <property type="entry name" value="HMA_2"/>
    <property type="match status" value="1"/>
</dbReference>
<evidence type="ECO:0000313" key="4">
    <source>
        <dbReference type="Proteomes" id="UP001226434"/>
    </source>
</evidence>
<proteinExistence type="predicted"/>
<dbReference type="Proteomes" id="UP001226434">
    <property type="component" value="Unassembled WGS sequence"/>
</dbReference>
<dbReference type="InterPro" id="IPR006121">
    <property type="entry name" value="HMA_dom"/>
</dbReference>
<dbReference type="RefSeq" id="WP_282335185.1">
    <property type="nucleotide sequence ID" value="NZ_JASBRG010000007.1"/>
</dbReference>
<keyword evidence="1" id="KW-0732">Signal</keyword>
<dbReference type="EMBL" id="JASBRG010000007">
    <property type="protein sequence ID" value="MDI3321079.1"/>
    <property type="molecule type" value="Genomic_DNA"/>
</dbReference>
<comment type="caution">
    <text evidence="3">The sequence shown here is derived from an EMBL/GenBank/DDBJ whole genome shotgun (WGS) entry which is preliminary data.</text>
</comment>
<dbReference type="InterPro" id="IPR036163">
    <property type="entry name" value="HMA_dom_sf"/>
</dbReference>
<organism evidence="3 4">
    <name type="scientific">Pinibacter soli</name>
    <dbReference type="NCBI Taxonomy" id="3044211"/>
    <lineage>
        <taxon>Bacteria</taxon>
        <taxon>Pseudomonadati</taxon>
        <taxon>Bacteroidota</taxon>
        <taxon>Chitinophagia</taxon>
        <taxon>Chitinophagales</taxon>
        <taxon>Chitinophagaceae</taxon>
        <taxon>Pinibacter</taxon>
    </lineage>
</organism>
<accession>A0ABT6RES9</accession>
<protein>
    <submittedName>
        <fullName evidence="3">Cation transporter</fullName>
    </submittedName>
</protein>
<feature type="signal peptide" evidence="1">
    <location>
        <begin position="1"/>
        <end position="21"/>
    </location>
</feature>
<feature type="chain" id="PRO_5047138041" evidence="1">
    <location>
        <begin position="22"/>
        <end position="133"/>
    </location>
</feature>
<dbReference type="Gene3D" id="3.30.70.100">
    <property type="match status" value="1"/>
</dbReference>
<keyword evidence="4" id="KW-1185">Reference proteome</keyword>
<sequence>MKTLQLFSFIAFLFISVTSFAQTQKQTVKVWGECGMCKKTIEKAAKQAGAASADWNVDSKILTVSYDAKQADLKGIEKSIAAAGYDTKNFTASDEAYKKLHTCCQYERKASMTTTSENAAKCCSDANYERLHR</sequence>
<reference evidence="3 4" key="1">
    <citation type="submission" date="2023-05" db="EMBL/GenBank/DDBJ databases">
        <title>Genome sequence of Pinibacter sp. MAH-24.</title>
        <authorList>
            <person name="Huq M.A."/>
        </authorList>
    </citation>
    <scope>NUCLEOTIDE SEQUENCE [LARGE SCALE GENOMIC DNA]</scope>
    <source>
        <strain evidence="3 4">MAH-24</strain>
    </source>
</reference>
<evidence type="ECO:0000256" key="1">
    <source>
        <dbReference type="SAM" id="SignalP"/>
    </source>
</evidence>
<gene>
    <name evidence="3" type="ORF">QJ048_14900</name>
</gene>
<evidence type="ECO:0000259" key="2">
    <source>
        <dbReference type="PROSITE" id="PS50846"/>
    </source>
</evidence>
<name>A0ABT6RES9_9BACT</name>